<dbReference type="GO" id="GO:0006351">
    <property type="term" value="P:DNA-templated transcription"/>
    <property type="evidence" value="ECO:0007669"/>
    <property type="project" value="InterPro"/>
</dbReference>
<organism evidence="11 12">
    <name type="scientific">Fusarium zealandicum</name>
    <dbReference type="NCBI Taxonomy" id="1053134"/>
    <lineage>
        <taxon>Eukaryota</taxon>
        <taxon>Fungi</taxon>
        <taxon>Dikarya</taxon>
        <taxon>Ascomycota</taxon>
        <taxon>Pezizomycotina</taxon>
        <taxon>Sordariomycetes</taxon>
        <taxon>Hypocreomycetidae</taxon>
        <taxon>Hypocreales</taxon>
        <taxon>Nectriaceae</taxon>
        <taxon>Fusarium</taxon>
        <taxon>Fusarium staphyleae species complex</taxon>
    </lineage>
</organism>
<dbReference type="Gene3D" id="3.40.630.30">
    <property type="match status" value="1"/>
</dbReference>
<evidence type="ECO:0000256" key="4">
    <source>
        <dbReference type="ARBA" id="ARBA00023015"/>
    </source>
</evidence>
<keyword evidence="3" id="KW-0862">Zinc</keyword>
<gene>
    <name evidence="11" type="ORF">FZEAL_3615</name>
</gene>
<dbReference type="GO" id="GO:0008270">
    <property type="term" value="F:zinc ion binding"/>
    <property type="evidence" value="ECO:0007669"/>
    <property type="project" value="UniProtKB-KW"/>
</dbReference>
<protein>
    <recommendedName>
        <fullName evidence="13">N-acetyltransferase domain-containing protein</fullName>
    </recommendedName>
</protein>
<evidence type="ECO:0000256" key="6">
    <source>
        <dbReference type="ARBA" id="ARBA00023242"/>
    </source>
</evidence>
<dbReference type="Gene3D" id="3.30.160.60">
    <property type="entry name" value="Classic Zinc Finger"/>
    <property type="match status" value="1"/>
</dbReference>
<keyword evidence="12" id="KW-1185">Reference proteome</keyword>
<feature type="compositionally biased region" description="Polar residues" evidence="8">
    <location>
        <begin position="75"/>
        <end position="87"/>
    </location>
</feature>
<evidence type="ECO:0000256" key="2">
    <source>
        <dbReference type="ARBA" id="ARBA00022771"/>
    </source>
</evidence>
<feature type="compositionally biased region" description="Polar residues" evidence="8">
    <location>
        <begin position="211"/>
        <end position="231"/>
    </location>
</feature>
<dbReference type="Pfam" id="PF00172">
    <property type="entry name" value="Zn_clus"/>
    <property type="match status" value="1"/>
</dbReference>
<dbReference type="InterPro" id="IPR001138">
    <property type="entry name" value="Zn2Cys6_DnaBD"/>
</dbReference>
<feature type="compositionally biased region" description="Low complexity" evidence="8">
    <location>
        <begin position="33"/>
        <end position="44"/>
    </location>
</feature>
<dbReference type="InterPro" id="IPR055100">
    <property type="entry name" value="GNAT_LYC1-like"/>
</dbReference>
<dbReference type="Gene3D" id="4.10.240.10">
    <property type="entry name" value="Zn(2)-C6 fungal-type DNA-binding domain"/>
    <property type="match status" value="1"/>
</dbReference>
<evidence type="ECO:0000313" key="12">
    <source>
        <dbReference type="Proteomes" id="UP000635477"/>
    </source>
</evidence>
<keyword evidence="4" id="KW-0805">Transcription regulation</keyword>
<dbReference type="PROSITE" id="PS00028">
    <property type="entry name" value="ZINC_FINGER_C2H2_1"/>
    <property type="match status" value="2"/>
</dbReference>
<reference evidence="11" key="2">
    <citation type="submission" date="2020-05" db="EMBL/GenBank/DDBJ databases">
        <authorList>
            <person name="Kim H.-S."/>
            <person name="Proctor R.H."/>
            <person name="Brown D.W."/>
        </authorList>
    </citation>
    <scope>NUCLEOTIDE SEQUENCE</scope>
    <source>
        <strain evidence="11">NRRL 22465</strain>
    </source>
</reference>
<keyword evidence="5" id="KW-0804">Transcription</keyword>
<dbReference type="GO" id="GO:0000981">
    <property type="term" value="F:DNA-binding transcription factor activity, RNA polymerase II-specific"/>
    <property type="evidence" value="ECO:0007669"/>
    <property type="project" value="InterPro"/>
</dbReference>
<dbReference type="Proteomes" id="UP000635477">
    <property type="component" value="Unassembled WGS sequence"/>
</dbReference>
<dbReference type="SUPFAM" id="SSF55729">
    <property type="entry name" value="Acyl-CoA N-acyltransferases (Nat)"/>
    <property type="match status" value="1"/>
</dbReference>
<dbReference type="FunFam" id="3.30.160.60:FF:000446">
    <property type="entry name" value="Zinc finger protein"/>
    <property type="match status" value="1"/>
</dbReference>
<dbReference type="SUPFAM" id="SSF57701">
    <property type="entry name" value="Zn2/Cys6 DNA-binding domain"/>
    <property type="match status" value="1"/>
</dbReference>
<evidence type="ECO:0000256" key="1">
    <source>
        <dbReference type="ARBA" id="ARBA00022723"/>
    </source>
</evidence>
<dbReference type="InterPro" id="IPR036236">
    <property type="entry name" value="Znf_C2H2_sf"/>
</dbReference>
<evidence type="ECO:0008006" key="13">
    <source>
        <dbReference type="Google" id="ProtNLM"/>
    </source>
</evidence>
<evidence type="ECO:0000313" key="11">
    <source>
        <dbReference type="EMBL" id="KAF4980354.1"/>
    </source>
</evidence>
<evidence type="ECO:0000256" key="7">
    <source>
        <dbReference type="PROSITE-ProRule" id="PRU00042"/>
    </source>
</evidence>
<evidence type="ECO:0000256" key="5">
    <source>
        <dbReference type="ARBA" id="ARBA00023163"/>
    </source>
</evidence>
<dbReference type="InterPro" id="IPR013087">
    <property type="entry name" value="Znf_C2H2_type"/>
</dbReference>
<dbReference type="OrthoDB" id="40579at2759"/>
<name>A0A8H4XLM1_9HYPO</name>
<feature type="domain" description="Zn(2)-C6 fungal-type" evidence="9">
    <location>
        <begin position="175"/>
        <end position="204"/>
    </location>
</feature>
<dbReference type="InterPro" id="IPR007219">
    <property type="entry name" value="XnlR_reg_dom"/>
</dbReference>
<proteinExistence type="predicted"/>
<keyword evidence="6" id="KW-0539">Nucleus</keyword>
<dbReference type="GO" id="GO:0016747">
    <property type="term" value="F:acyltransferase activity, transferring groups other than amino-acyl groups"/>
    <property type="evidence" value="ECO:0007669"/>
    <property type="project" value="InterPro"/>
</dbReference>
<dbReference type="Pfam" id="PF22998">
    <property type="entry name" value="GNAT_LYC1-like"/>
    <property type="match status" value="1"/>
</dbReference>
<dbReference type="SMART" id="SM00355">
    <property type="entry name" value="ZnF_C2H2"/>
    <property type="match status" value="2"/>
</dbReference>
<accession>A0A8H4XLM1</accession>
<dbReference type="PROSITE" id="PS50157">
    <property type="entry name" value="ZINC_FINGER_C2H2_2"/>
    <property type="match status" value="2"/>
</dbReference>
<dbReference type="EMBL" id="JABEYC010000239">
    <property type="protein sequence ID" value="KAF4980354.1"/>
    <property type="molecule type" value="Genomic_DNA"/>
</dbReference>
<comment type="caution">
    <text evidence="11">The sequence shown here is derived from an EMBL/GenBank/DDBJ whole genome shotgun (WGS) entry which is preliminary data.</text>
</comment>
<feature type="region of interest" description="Disordered" evidence="8">
    <location>
        <begin position="33"/>
        <end position="96"/>
    </location>
</feature>
<dbReference type="SMART" id="SM00066">
    <property type="entry name" value="GAL4"/>
    <property type="match status" value="1"/>
</dbReference>
<feature type="domain" description="C2H2-type" evidence="10">
    <location>
        <begin position="132"/>
        <end position="159"/>
    </location>
</feature>
<dbReference type="InterPro" id="IPR016181">
    <property type="entry name" value="Acyl_CoA_acyltransferase"/>
</dbReference>
<reference evidence="11" key="1">
    <citation type="journal article" date="2020" name="BMC Genomics">
        <title>Correction to: Identification and distribution of gene clusters required for synthesis of sphingolipid metabolism inhibitors in diverse species of the filamentous fungus Fusarium.</title>
        <authorList>
            <person name="Kim H.S."/>
            <person name="Lohmar J.M."/>
            <person name="Busman M."/>
            <person name="Brown D.W."/>
            <person name="Naumann T.A."/>
            <person name="Divon H.H."/>
            <person name="Lysoe E."/>
            <person name="Uhlig S."/>
            <person name="Proctor R.H."/>
        </authorList>
    </citation>
    <scope>NUCLEOTIDE SEQUENCE</scope>
    <source>
        <strain evidence="11">NRRL 22465</strain>
    </source>
</reference>
<dbReference type="PANTHER" id="PTHR47660">
    <property type="entry name" value="TRANSCRIPTION FACTOR WITH C2H2 AND ZN(2)-CYS(6) DNA BINDING DOMAIN (EUROFUNG)-RELATED-RELATED"/>
    <property type="match status" value="1"/>
</dbReference>
<dbReference type="GO" id="GO:0003677">
    <property type="term" value="F:DNA binding"/>
    <property type="evidence" value="ECO:0007669"/>
    <property type="project" value="InterPro"/>
</dbReference>
<feature type="region of interest" description="Disordered" evidence="8">
    <location>
        <begin position="927"/>
        <end position="948"/>
    </location>
</feature>
<keyword evidence="2 7" id="KW-0863">Zinc-finger</keyword>
<feature type="domain" description="C2H2-type" evidence="10">
    <location>
        <begin position="104"/>
        <end position="131"/>
    </location>
</feature>
<evidence type="ECO:0000259" key="9">
    <source>
        <dbReference type="PROSITE" id="PS50048"/>
    </source>
</evidence>
<evidence type="ECO:0000259" key="10">
    <source>
        <dbReference type="PROSITE" id="PS50157"/>
    </source>
</evidence>
<dbReference type="PANTHER" id="PTHR47660:SF2">
    <property type="entry name" value="TRANSCRIPTION FACTOR WITH C2H2 AND ZN(2)-CYS(6) DNA BINDING DOMAIN (EUROFUNG)"/>
    <property type="match status" value="1"/>
</dbReference>
<dbReference type="PROSITE" id="PS50048">
    <property type="entry name" value="ZN2_CY6_FUNGAL_2"/>
    <property type="match status" value="1"/>
</dbReference>
<evidence type="ECO:0000256" key="3">
    <source>
        <dbReference type="ARBA" id="ARBA00022833"/>
    </source>
</evidence>
<dbReference type="Pfam" id="PF04082">
    <property type="entry name" value="Fungal_trans"/>
    <property type="match status" value="1"/>
</dbReference>
<dbReference type="PROSITE" id="PS00463">
    <property type="entry name" value="ZN2_CY6_FUNGAL_1"/>
    <property type="match status" value="1"/>
</dbReference>
<dbReference type="Pfam" id="PF00096">
    <property type="entry name" value="zf-C2H2"/>
    <property type="match status" value="2"/>
</dbReference>
<dbReference type="SUPFAM" id="SSF57667">
    <property type="entry name" value="beta-beta-alpha zinc fingers"/>
    <property type="match status" value="1"/>
</dbReference>
<sequence length="1305" mass="147267">MAAAEQNGIDILCDAAGSDMLLSSLFALATPVQEQNQRPQVPQQLEHHELQHPLPPSSPTKRPVQHQIYQLDPALQQQETPRRSPSTVPVKRKLSDASASSASHVCHICRRVYERADHLTRHLRSHENARPYQCSRCPKRFNRADLLTRHETTHDRDGASKDRPFIRRSDRAAEACLNCAASKAKCEDQKPCSRCRSKSLTCQMPARRGNQYRTSESQAGMSPSDSSMVASTAGNDSQVFTAGDAAYTLSQSANARQSQSIDAATGFAGSSFLGAGSVEDTPEESLYFTPTRKLFPDIELSWDLDLSDIHLPSSEMNGVKRSLRQAGDAAQDDALLRHSLWVLEPSLNAQGEASTFRFRKITSFMRDRLFAMVLARNPNTHRVPTFPSAELLSHLHETYFVQEDHRRDSFIHKTSFDPSITSPELLAAIVSSGATHISTPAVWQFGLALDEVPKNAILSRMESFDSAARDLMLLQASMIHLEIGQWSGFSRQMELSEAFAPQLLTASLRRAWCIYLHIPNPGDSPDSLDSKWRQFIVLESYKRLIIRMFLHEMQSSVGLWKSPAMAHSELGLALPTCYDLWKSNNPQEWWELHLTKRPLSASSIPRLSDVRDCMAFIDEANDWIDVELCCTVALYGLWGQIWSYRDAVRLRDYGSPSQRTHDPPTWTKALYQELYSGLIRFSNHVQEVRLFGSELLLISELFMMLLHVSLDDLQRLAGRNGEEESHRAAQLLENAWCLESGSHHAVWHAGQVLRHAQDCKATTLRGFNAMAVYFAGLALWAFGATSSSRLKNGHQGIGDDYVTVNEQETSESRAFLEVGKGTPALALAVGPRTQMEPLSNHGAALSLARHILRQNFPVTNEPMPPFVEGLCRLLADLELGLGSQMALDTLTFIKHLYRLLFLYRIAAPRLQHVAIAIAMVTKEVESPVKPKSKRPVTPNEKTPGGDLKPEDLVFERVRDERITTHYENNAQVWAAPLSTPAYLDIQHKLASTETNQKSVAYWILRMPDNPQAVVSSCATYLRGAIVTVGQGTRTTKAVVISEICTHSEYRMRGMARMLLKKLQEHIDMYFVGVEFTVLYGNGYLDMYRELGWKPLGAKQLRITLDDFKLTDPRQLSRPSDCVSLRFPEVFQFTDSDVNISKLRLSAHRDRKTHVQILPTDPLTRWHLIRSKLYSQYLSHGLTQGETCGAISQQERPAWAWWVHDYKKRQLCIGRLFVARHNDFHEVIAPLLEMAVYEAAKRGLREVVVWDSTEQIELAADTLACAHKYTMNFNVEERLEMVPCLRWKGGEEREVVMEQGQFYASS</sequence>
<evidence type="ECO:0000256" key="8">
    <source>
        <dbReference type="SAM" id="MobiDB-lite"/>
    </source>
</evidence>
<feature type="region of interest" description="Disordered" evidence="8">
    <location>
        <begin position="207"/>
        <end position="231"/>
    </location>
</feature>
<dbReference type="CDD" id="cd00067">
    <property type="entry name" value="GAL4"/>
    <property type="match status" value="1"/>
</dbReference>
<keyword evidence="1" id="KW-0479">Metal-binding</keyword>
<dbReference type="InterPro" id="IPR036864">
    <property type="entry name" value="Zn2-C6_fun-type_DNA-bd_sf"/>
</dbReference>